<accession>A0AAD7F1U5</accession>
<gene>
    <name evidence="1" type="ORF">DFH08DRAFT_930451</name>
</gene>
<dbReference type="AlphaFoldDB" id="A0AAD7F1U5"/>
<organism evidence="1 2">
    <name type="scientific">Mycena albidolilacea</name>
    <dbReference type="NCBI Taxonomy" id="1033008"/>
    <lineage>
        <taxon>Eukaryota</taxon>
        <taxon>Fungi</taxon>
        <taxon>Dikarya</taxon>
        <taxon>Basidiomycota</taxon>
        <taxon>Agaricomycotina</taxon>
        <taxon>Agaricomycetes</taxon>
        <taxon>Agaricomycetidae</taxon>
        <taxon>Agaricales</taxon>
        <taxon>Marasmiineae</taxon>
        <taxon>Mycenaceae</taxon>
        <taxon>Mycena</taxon>
    </lineage>
</organism>
<protein>
    <submittedName>
        <fullName evidence="1">Uncharacterized protein</fullName>
    </submittedName>
</protein>
<dbReference type="Proteomes" id="UP001218218">
    <property type="component" value="Unassembled WGS sequence"/>
</dbReference>
<name>A0AAD7F1U5_9AGAR</name>
<dbReference type="EMBL" id="JARIHO010000003">
    <property type="protein sequence ID" value="KAJ7364611.1"/>
    <property type="molecule type" value="Genomic_DNA"/>
</dbReference>
<keyword evidence="2" id="KW-1185">Reference proteome</keyword>
<sequence>MTIADAEKSDRSLVAKCSKRGCETHWLTVPPLLYRLAGCVITKELDLRGMQWTWVEYKVSKTGLDSKSSLNPDIRPGIRGGNFLPYMEGGGGRGGLLEVEKNFPTLYPFFGSRFPLEKQRLIGSTRECFLEIEGWTRVYPRVPSGVPVPGPAKTVPVHGSGLKPYGLPAGPRCTRGSGIPAKIPA</sequence>
<comment type="caution">
    <text evidence="1">The sequence shown here is derived from an EMBL/GenBank/DDBJ whole genome shotgun (WGS) entry which is preliminary data.</text>
</comment>
<evidence type="ECO:0000313" key="2">
    <source>
        <dbReference type="Proteomes" id="UP001218218"/>
    </source>
</evidence>
<reference evidence="1" key="1">
    <citation type="submission" date="2023-03" db="EMBL/GenBank/DDBJ databases">
        <title>Massive genome expansion in bonnet fungi (Mycena s.s.) driven by repeated elements and novel gene families across ecological guilds.</title>
        <authorList>
            <consortium name="Lawrence Berkeley National Laboratory"/>
            <person name="Harder C.B."/>
            <person name="Miyauchi S."/>
            <person name="Viragh M."/>
            <person name="Kuo A."/>
            <person name="Thoen E."/>
            <person name="Andreopoulos B."/>
            <person name="Lu D."/>
            <person name="Skrede I."/>
            <person name="Drula E."/>
            <person name="Henrissat B."/>
            <person name="Morin E."/>
            <person name="Kohler A."/>
            <person name="Barry K."/>
            <person name="LaButti K."/>
            <person name="Morin E."/>
            <person name="Salamov A."/>
            <person name="Lipzen A."/>
            <person name="Mereny Z."/>
            <person name="Hegedus B."/>
            <person name="Baldrian P."/>
            <person name="Stursova M."/>
            <person name="Weitz H."/>
            <person name="Taylor A."/>
            <person name="Grigoriev I.V."/>
            <person name="Nagy L.G."/>
            <person name="Martin F."/>
            <person name="Kauserud H."/>
        </authorList>
    </citation>
    <scope>NUCLEOTIDE SEQUENCE</scope>
    <source>
        <strain evidence="1">CBHHK002</strain>
    </source>
</reference>
<evidence type="ECO:0000313" key="1">
    <source>
        <dbReference type="EMBL" id="KAJ7364611.1"/>
    </source>
</evidence>
<proteinExistence type="predicted"/>